<sequence length="42" mass="4606">MRQIVAGLGGITVKHGRVFHFGKQCWVIMLVSIENGGSYCVL</sequence>
<gene>
    <name evidence="1" type="ORF">C8N30_0267</name>
</gene>
<dbReference type="EMBL" id="RAQK01000001">
    <property type="protein sequence ID" value="RKE95730.1"/>
    <property type="molecule type" value="Genomic_DNA"/>
</dbReference>
<proteinExistence type="predicted"/>
<comment type="caution">
    <text evidence="1">The sequence shown here is derived from an EMBL/GenBank/DDBJ whole genome shotgun (WGS) entry which is preliminary data.</text>
</comment>
<name>A0A420DNE9_9RHOB</name>
<protein>
    <submittedName>
        <fullName evidence="1">Uncharacterized protein</fullName>
    </submittedName>
</protein>
<accession>A0A420DNE9</accession>
<reference evidence="1 2" key="1">
    <citation type="submission" date="2018-09" db="EMBL/GenBank/DDBJ databases">
        <title>Genomic Encyclopedia of Archaeal and Bacterial Type Strains, Phase II (KMG-II): from individual species to whole genera.</title>
        <authorList>
            <person name="Goeker M."/>
        </authorList>
    </citation>
    <scope>NUCLEOTIDE SEQUENCE [LARGE SCALE GENOMIC DNA]</scope>
    <source>
        <strain evidence="1 2">DSM 11458</strain>
    </source>
</reference>
<dbReference type="Proteomes" id="UP000284407">
    <property type="component" value="Unassembled WGS sequence"/>
</dbReference>
<organism evidence="1 2">
    <name type="scientific">Sulfitobacter guttiformis</name>
    <dbReference type="NCBI Taxonomy" id="74349"/>
    <lineage>
        <taxon>Bacteria</taxon>
        <taxon>Pseudomonadati</taxon>
        <taxon>Pseudomonadota</taxon>
        <taxon>Alphaproteobacteria</taxon>
        <taxon>Rhodobacterales</taxon>
        <taxon>Roseobacteraceae</taxon>
        <taxon>Sulfitobacter</taxon>
    </lineage>
</organism>
<dbReference type="AlphaFoldDB" id="A0A420DNE9"/>
<evidence type="ECO:0000313" key="1">
    <source>
        <dbReference type="EMBL" id="RKE95730.1"/>
    </source>
</evidence>
<evidence type="ECO:0000313" key="2">
    <source>
        <dbReference type="Proteomes" id="UP000284407"/>
    </source>
</evidence>
<keyword evidence="2" id="KW-1185">Reference proteome</keyword>